<protein>
    <recommendedName>
        <fullName evidence="4">ArsR family transcriptional regulator</fullName>
    </recommendedName>
</protein>
<dbReference type="RefSeq" id="WP_092691376.1">
    <property type="nucleotide sequence ID" value="NZ_FNBK01000006.1"/>
</dbReference>
<feature type="compositionally biased region" description="Basic and acidic residues" evidence="1">
    <location>
        <begin position="128"/>
        <end position="137"/>
    </location>
</feature>
<reference evidence="3" key="1">
    <citation type="submission" date="2016-10" db="EMBL/GenBank/DDBJ databases">
        <authorList>
            <person name="Varghese N."/>
            <person name="Submissions S."/>
        </authorList>
    </citation>
    <scope>NUCLEOTIDE SEQUENCE [LARGE SCALE GENOMIC DNA]</scope>
    <source>
        <strain evidence="3">IBRC-M 10760</strain>
    </source>
</reference>
<dbReference type="EMBL" id="FNBK01000006">
    <property type="protein sequence ID" value="SDF47521.1"/>
    <property type="molecule type" value="Genomic_DNA"/>
</dbReference>
<feature type="region of interest" description="Disordered" evidence="1">
    <location>
        <begin position="123"/>
        <end position="157"/>
    </location>
</feature>
<dbReference type="AlphaFoldDB" id="A0A1G7LDP8"/>
<dbReference type="OrthoDB" id="195102at2157"/>
<evidence type="ECO:0008006" key="4">
    <source>
        <dbReference type="Google" id="ProtNLM"/>
    </source>
</evidence>
<evidence type="ECO:0000313" key="3">
    <source>
        <dbReference type="Proteomes" id="UP000199076"/>
    </source>
</evidence>
<dbReference type="STRING" id="660518.SAMN05216218_106252"/>
<keyword evidence="3" id="KW-1185">Reference proteome</keyword>
<dbReference type="InterPro" id="IPR036388">
    <property type="entry name" value="WH-like_DNA-bd_sf"/>
</dbReference>
<evidence type="ECO:0000313" key="2">
    <source>
        <dbReference type="EMBL" id="SDF47521.1"/>
    </source>
</evidence>
<proteinExistence type="predicted"/>
<sequence length="157" mass="18075">MADISAHSNSDREENPLERQRELMELLSQETRHSIIQALLGHPEVLASADEINHFIPSKSKKTVDEQLEVLVDAEILGIYEYPPNKEKRGLPWKFYGFTEHGVEIIGDFNYLKGVPMARAVHRKTRKPEKIDRHETAPRPALPEPVRVAFRRDENSD</sequence>
<accession>A0A1G7LDP8</accession>
<dbReference type="Proteomes" id="UP000199076">
    <property type="component" value="Unassembled WGS sequence"/>
</dbReference>
<name>A0A1G7LDP8_9EURY</name>
<dbReference type="InterPro" id="IPR036390">
    <property type="entry name" value="WH_DNA-bd_sf"/>
</dbReference>
<evidence type="ECO:0000256" key="1">
    <source>
        <dbReference type="SAM" id="MobiDB-lite"/>
    </source>
</evidence>
<organism evidence="2 3">
    <name type="scientific">Halorientalis regularis</name>
    <dbReference type="NCBI Taxonomy" id="660518"/>
    <lineage>
        <taxon>Archaea</taxon>
        <taxon>Methanobacteriati</taxon>
        <taxon>Methanobacteriota</taxon>
        <taxon>Stenosarchaea group</taxon>
        <taxon>Halobacteria</taxon>
        <taxon>Halobacteriales</taxon>
        <taxon>Haloarculaceae</taxon>
        <taxon>Halorientalis</taxon>
    </lineage>
</organism>
<dbReference type="SUPFAM" id="SSF46785">
    <property type="entry name" value="Winged helix' DNA-binding domain"/>
    <property type="match status" value="1"/>
</dbReference>
<dbReference type="Gene3D" id="1.10.10.10">
    <property type="entry name" value="Winged helix-like DNA-binding domain superfamily/Winged helix DNA-binding domain"/>
    <property type="match status" value="1"/>
</dbReference>
<gene>
    <name evidence="2" type="ORF">SAMN05216218_106252</name>
</gene>